<accession>A0A4Z0Y4M6</accession>
<gene>
    <name evidence="2" type="ORF">E0Z10_g10046</name>
</gene>
<protein>
    <recommendedName>
        <fullName evidence="1">DUF6546 domain-containing protein</fullName>
    </recommendedName>
</protein>
<proteinExistence type="predicted"/>
<dbReference type="AlphaFoldDB" id="A0A4Z0Y4M6"/>
<feature type="domain" description="DUF6546" evidence="1">
    <location>
        <begin position="214"/>
        <end position="450"/>
    </location>
</feature>
<organism evidence="2 3">
    <name type="scientific">Xylaria hypoxylon</name>
    <dbReference type="NCBI Taxonomy" id="37992"/>
    <lineage>
        <taxon>Eukaryota</taxon>
        <taxon>Fungi</taxon>
        <taxon>Dikarya</taxon>
        <taxon>Ascomycota</taxon>
        <taxon>Pezizomycotina</taxon>
        <taxon>Sordariomycetes</taxon>
        <taxon>Xylariomycetidae</taxon>
        <taxon>Xylariales</taxon>
        <taxon>Xylariaceae</taxon>
        <taxon>Xylaria</taxon>
    </lineage>
</organism>
<dbReference type="EMBL" id="SKBN01000358">
    <property type="protein sequence ID" value="TGJ78714.1"/>
    <property type="molecule type" value="Genomic_DNA"/>
</dbReference>
<dbReference type="STRING" id="37992.A0A4Z0Y4M6"/>
<dbReference type="OrthoDB" id="3728558at2759"/>
<dbReference type="Proteomes" id="UP000297716">
    <property type="component" value="Unassembled WGS sequence"/>
</dbReference>
<name>A0A4Z0Y4M6_9PEZI</name>
<keyword evidence="3" id="KW-1185">Reference proteome</keyword>
<dbReference type="Pfam" id="PF20183">
    <property type="entry name" value="DUF6546"/>
    <property type="match status" value="1"/>
</dbReference>
<reference evidence="2 3" key="1">
    <citation type="submission" date="2019-03" db="EMBL/GenBank/DDBJ databases">
        <title>Draft genome sequence of Xylaria hypoxylon DSM 108379, a ubiquitous saprotrophic-parasitic fungi on hardwood.</title>
        <authorList>
            <person name="Buettner E."/>
            <person name="Leonhardt S."/>
            <person name="Gebauer A.M."/>
            <person name="Liers C."/>
            <person name="Hofrichter M."/>
            <person name="Kellner H."/>
        </authorList>
    </citation>
    <scope>NUCLEOTIDE SEQUENCE [LARGE SCALE GENOMIC DNA]</scope>
    <source>
        <strain evidence="2 3">DSM 108379</strain>
    </source>
</reference>
<evidence type="ECO:0000259" key="1">
    <source>
        <dbReference type="Pfam" id="PF20183"/>
    </source>
</evidence>
<evidence type="ECO:0000313" key="3">
    <source>
        <dbReference type="Proteomes" id="UP000297716"/>
    </source>
</evidence>
<evidence type="ECO:0000313" key="2">
    <source>
        <dbReference type="EMBL" id="TGJ78714.1"/>
    </source>
</evidence>
<dbReference type="InterPro" id="IPR046676">
    <property type="entry name" value="DUF6546"/>
</dbReference>
<sequence length="471" mass="53385">MAVSKMLFALSSWEKAGRFGVGDNGPILELSVHSPSDVTHHFQGYLLDDNFYRHATNEDCTNRDFQEVISHRKNRESPCSLDLNWRLRGPGRRMVAVPRIDGEPVSFDFTIRSTMLGGLPSAPVVKGFLIRRQCSRRLSHDTLFEIVRKLPRIQKLSLEPLRQRFSFCNDSTSSDTTNIHASVNVFPDASKPILMYNTTGFAEKLTAFLQRAGSLKSLSIFETYNLAFNASDNTTHLSLPGLVLADETFSLEHLSVSFLSDAQDFFRDFGSRNSPVDWDLSPRRRQLVEGARKFDSTSSSRSLLDGITVENRRIMMPFYQPSWPRLKSLALTSPILDWNTPRSKIDDLLWAAAGAAMVMPRLQTMELWNGSKHVACIFRYSRTGGEGCPKITVTSTWKLLLVPRIVRRWDIVAHKHTGVGIRVEEQLLEAAGFKSYASVIAHLELRWLVCHPISVCQMEWETAAESNRSFW</sequence>
<comment type="caution">
    <text evidence="2">The sequence shown here is derived from an EMBL/GenBank/DDBJ whole genome shotgun (WGS) entry which is preliminary data.</text>
</comment>